<comment type="caution">
    <text evidence="1">The sequence shown here is derived from an EMBL/GenBank/DDBJ whole genome shotgun (WGS) entry which is preliminary data.</text>
</comment>
<evidence type="ECO:0000313" key="1">
    <source>
        <dbReference type="EMBL" id="TMP35010.1"/>
    </source>
</evidence>
<reference evidence="1 2" key="1">
    <citation type="submission" date="2018-01" db="EMBL/GenBank/DDBJ databases">
        <authorList>
            <person name="Paulsen S."/>
            <person name="Gram L.K."/>
        </authorList>
    </citation>
    <scope>NUCLEOTIDE SEQUENCE [LARGE SCALE GENOMIC DNA]</scope>
    <source>
        <strain evidence="1 2">S2599</strain>
    </source>
</reference>
<evidence type="ECO:0000313" key="2">
    <source>
        <dbReference type="Proteomes" id="UP000306719"/>
    </source>
</evidence>
<organism evidence="1 2">
    <name type="scientific">Pseudoalteromonas rubra</name>
    <dbReference type="NCBI Taxonomy" id="43658"/>
    <lineage>
        <taxon>Bacteria</taxon>
        <taxon>Pseudomonadati</taxon>
        <taxon>Pseudomonadota</taxon>
        <taxon>Gammaproteobacteria</taxon>
        <taxon>Alteromonadales</taxon>
        <taxon>Pseudoalteromonadaceae</taxon>
        <taxon>Pseudoalteromonas</taxon>
    </lineage>
</organism>
<dbReference type="OrthoDB" id="6284277at2"/>
<reference evidence="2" key="2">
    <citation type="submission" date="2019-06" db="EMBL/GenBank/DDBJ databases">
        <title>Co-occurence of chitin degradation, pigmentation and bioactivity in marine Pseudoalteromonas.</title>
        <authorList>
            <person name="Sonnenschein E.C."/>
            <person name="Bech P.K."/>
        </authorList>
    </citation>
    <scope>NUCLEOTIDE SEQUENCE [LARGE SCALE GENOMIC DNA]</scope>
    <source>
        <strain evidence="2">S2599</strain>
    </source>
</reference>
<accession>A0A5S3WYN9</accession>
<name>A0A5S3WYN9_9GAMM</name>
<proteinExistence type="predicted"/>
<protein>
    <submittedName>
        <fullName evidence="1">Uncharacterized protein</fullName>
    </submittedName>
</protein>
<gene>
    <name evidence="1" type="ORF">CWB98_16975</name>
</gene>
<sequence length="283" mass="31439">MHNPEPATAYLCTESKNEILHISNEDYSDVRDGLFNLEGNRLLELTDDAFNSQGARVNIAALPFANKGYPNSCVFLSSFDDKEELSTQFILSSNQRNKFIFPDLAIISYAYNSVTEHTYLPGFDMYTSSATINTIADDGQPESTAPLLFNSAFQNGFEQFARSLADQNSGNLFDHDFSEVDSRVRMVVITLLWEDTVNGKVRWEVMSKPQATIPDFEFGTSVNTNITLVEGIEINLDVAVLNFSGELEALRREFQKGDAGNVYNDTSLLKGAAVDSFGIEVSE</sequence>
<dbReference type="EMBL" id="PNCJ01000026">
    <property type="protein sequence ID" value="TMP35010.1"/>
    <property type="molecule type" value="Genomic_DNA"/>
</dbReference>
<dbReference type="Proteomes" id="UP000306719">
    <property type="component" value="Unassembled WGS sequence"/>
</dbReference>
<dbReference type="AlphaFoldDB" id="A0A5S3WYN9"/>